<dbReference type="GO" id="GO:0050661">
    <property type="term" value="F:NADP binding"/>
    <property type="evidence" value="ECO:0007669"/>
    <property type="project" value="InterPro"/>
</dbReference>
<keyword evidence="7" id="KW-0503">Monooxygenase</keyword>
<dbReference type="EMBL" id="KQ965777">
    <property type="protein sequence ID" value="KXS13473.1"/>
    <property type="molecule type" value="Genomic_DNA"/>
</dbReference>
<keyword evidence="3" id="KW-0285">Flavoprotein</keyword>
<comment type="similarity">
    <text evidence="2">Belongs to the FAD-binding monooxygenase family.</text>
</comment>
<evidence type="ECO:0000256" key="6">
    <source>
        <dbReference type="ARBA" id="ARBA00023002"/>
    </source>
</evidence>
<evidence type="ECO:0000313" key="9">
    <source>
        <dbReference type="Proteomes" id="UP000070544"/>
    </source>
</evidence>
<dbReference type="InterPro" id="IPR050775">
    <property type="entry name" value="FAD-binding_Monooxygenases"/>
</dbReference>
<keyword evidence="5" id="KW-0521">NADP</keyword>
<sequence length="550" mass="61601">MTIHEQFDALIIGAGFAGLYQSHLLHNKLGYKTRAFEASDEPGGTWNWNRYPGARVDICSREYSFKFDKALYNEWNWTEEFAPQPELMNYVRHLVSRYNLAPLLQFNSRVSSCTWDESTKKWTILVHRKTDDGKVEEEEWQGRYLVLATGCLSSPNKPSFAGLDDYIDSGGKVYYTQTWPREGVDFKGKRVAVIGTGSSGVQSIPVIAESAAQLTVFQRTPAYTVPARNHLVRPEEIEDARRNMEDLYRRELDSPLTNGLATPIEKFMKEYGTDDQIEARFEELWSKGGLNFYVSFPDLLITPETSDRAKAFIHKKIKEIVKDPATSSALCPDYPPGCKRICADTNYWATYNLPHVQLVAGLKERPLRSVGGREKMITLEDGSQYGPFDAIVCATGFDAMTGALDKIHIKGRNGITLKDAWSAGPVNYLGLLIHGFPNMFHIAGPGSPSVLTNMIIAIEQHVEWIADTIVALDKAGDTTIEATEEAQNQWVGFVNAVADATLMKGCNSWYLGANVPGKPRVFMPLLGFPDYRKKCFEVQEKGFEGCVLGK</sequence>
<dbReference type="InterPro" id="IPR020946">
    <property type="entry name" value="Flavin_mOase-like"/>
</dbReference>
<protein>
    <submittedName>
        <fullName evidence="8">FAD dependent oxidoreductase</fullName>
    </submittedName>
</protein>
<organism evidence="8 9">
    <name type="scientific">Gonapodya prolifera (strain JEL478)</name>
    <name type="common">Monoblepharis prolifera</name>
    <dbReference type="NCBI Taxonomy" id="1344416"/>
    <lineage>
        <taxon>Eukaryota</taxon>
        <taxon>Fungi</taxon>
        <taxon>Fungi incertae sedis</taxon>
        <taxon>Chytridiomycota</taxon>
        <taxon>Chytridiomycota incertae sedis</taxon>
        <taxon>Monoblepharidomycetes</taxon>
        <taxon>Monoblepharidales</taxon>
        <taxon>Gonapodyaceae</taxon>
        <taxon>Gonapodya</taxon>
    </lineage>
</organism>
<dbReference type="SUPFAM" id="SSF51905">
    <property type="entry name" value="FAD/NAD(P)-binding domain"/>
    <property type="match status" value="3"/>
</dbReference>
<dbReference type="Pfam" id="PF00743">
    <property type="entry name" value="FMO-like"/>
    <property type="match status" value="1"/>
</dbReference>
<accession>A0A139AAQ8</accession>
<dbReference type="STRING" id="1344416.A0A139AAQ8"/>
<evidence type="ECO:0000313" key="8">
    <source>
        <dbReference type="EMBL" id="KXS13473.1"/>
    </source>
</evidence>
<gene>
    <name evidence="8" type="ORF">M427DRAFT_58527</name>
</gene>
<dbReference type="Proteomes" id="UP000070544">
    <property type="component" value="Unassembled WGS sequence"/>
</dbReference>
<keyword evidence="9" id="KW-1185">Reference proteome</keyword>
<dbReference type="GO" id="GO:0050660">
    <property type="term" value="F:flavin adenine dinucleotide binding"/>
    <property type="evidence" value="ECO:0007669"/>
    <property type="project" value="InterPro"/>
</dbReference>
<reference evidence="8 9" key="1">
    <citation type="journal article" date="2015" name="Genome Biol. Evol.">
        <title>Phylogenomic analyses indicate that early fungi evolved digesting cell walls of algal ancestors of land plants.</title>
        <authorList>
            <person name="Chang Y."/>
            <person name="Wang S."/>
            <person name="Sekimoto S."/>
            <person name="Aerts A.L."/>
            <person name="Choi C."/>
            <person name="Clum A."/>
            <person name="LaButti K.M."/>
            <person name="Lindquist E.A."/>
            <person name="Yee Ngan C."/>
            <person name="Ohm R.A."/>
            <person name="Salamov A.A."/>
            <person name="Grigoriev I.V."/>
            <person name="Spatafora J.W."/>
            <person name="Berbee M.L."/>
        </authorList>
    </citation>
    <scope>NUCLEOTIDE SEQUENCE [LARGE SCALE GENOMIC DNA]</scope>
    <source>
        <strain evidence="8 9">JEL478</strain>
    </source>
</reference>
<dbReference type="AlphaFoldDB" id="A0A139AAQ8"/>
<evidence type="ECO:0000256" key="3">
    <source>
        <dbReference type="ARBA" id="ARBA00022630"/>
    </source>
</evidence>
<keyword evidence="4" id="KW-0274">FAD</keyword>
<evidence type="ECO:0000256" key="4">
    <source>
        <dbReference type="ARBA" id="ARBA00022827"/>
    </source>
</evidence>
<comment type="cofactor">
    <cofactor evidence="1">
        <name>FAD</name>
        <dbReference type="ChEBI" id="CHEBI:57692"/>
    </cofactor>
</comment>
<evidence type="ECO:0000256" key="1">
    <source>
        <dbReference type="ARBA" id="ARBA00001974"/>
    </source>
</evidence>
<evidence type="ECO:0000256" key="5">
    <source>
        <dbReference type="ARBA" id="ARBA00022857"/>
    </source>
</evidence>
<dbReference type="InterPro" id="IPR036188">
    <property type="entry name" value="FAD/NAD-bd_sf"/>
</dbReference>
<dbReference type="Gene3D" id="3.50.50.60">
    <property type="entry name" value="FAD/NAD(P)-binding domain"/>
    <property type="match status" value="2"/>
</dbReference>
<dbReference type="OrthoDB" id="66881at2759"/>
<dbReference type="PANTHER" id="PTHR43098">
    <property type="entry name" value="L-ORNITHINE N(5)-MONOOXYGENASE-RELATED"/>
    <property type="match status" value="1"/>
</dbReference>
<dbReference type="OMA" id="NYFQTFN"/>
<evidence type="ECO:0000256" key="2">
    <source>
        <dbReference type="ARBA" id="ARBA00010139"/>
    </source>
</evidence>
<dbReference type="GO" id="GO:0004499">
    <property type="term" value="F:N,N-dimethylaniline monooxygenase activity"/>
    <property type="evidence" value="ECO:0007669"/>
    <property type="project" value="InterPro"/>
</dbReference>
<evidence type="ECO:0000256" key="7">
    <source>
        <dbReference type="ARBA" id="ARBA00023033"/>
    </source>
</evidence>
<proteinExistence type="inferred from homology"/>
<dbReference type="PANTHER" id="PTHR43098:SF3">
    <property type="entry name" value="L-ORNITHINE N(5)-MONOOXYGENASE-RELATED"/>
    <property type="match status" value="1"/>
</dbReference>
<name>A0A139AAQ8_GONPJ</name>
<keyword evidence="6" id="KW-0560">Oxidoreductase</keyword>